<evidence type="ECO:0000256" key="3">
    <source>
        <dbReference type="ARBA" id="ARBA00023015"/>
    </source>
</evidence>
<dbReference type="PANTHER" id="PTHR47338">
    <property type="entry name" value="ZN(II)2CYS6 TRANSCRIPTION FACTOR (EUROFUNG)-RELATED"/>
    <property type="match status" value="1"/>
</dbReference>
<dbReference type="KEGG" id="psco:LY89DRAFT_743011"/>
<keyword evidence="2" id="KW-0479">Metal-binding</keyword>
<reference evidence="7 8" key="1">
    <citation type="submission" date="2015-10" db="EMBL/GenBank/DDBJ databases">
        <title>Full genome of DAOMC 229536 Phialocephala scopiformis, a fungal endophyte of spruce producing the potent anti-insectan compound rugulosin.</title>
        <authorList>
            <consortium name="DOE Joint Genome Institute"/>
            <person name="Walker A.K."/>
            <person name="Frasz S.L."/>
            <person name="Seifert K.A."/>
            <person name="Miller J.D."/>
            <person name="Mondo S.J."/>
            <person name="Labutti K."/>
            <person name="Lipzen A."/>
            <person name="Dockter R."/>
            <person name="Kennedy M."/>
            <person name="Grigoriev I.V."/>
            <person name="Spatafora J.W."/>
        </authorList>
    </citation>
    <scope>NUCLEOTIDE SEQUENCE [LARGE SCALE GENOMIC DNA]</scope>
    <source>
        <strain evidence="7 8">CBS 120377</strain>
    </source>
</reference>
<dbReference type="InterPro" id="IPR007219">
    <property type="entry name" value="XnlR_reg_dom"/>
</dbReference>
<dbReference type="Proteomes" id="UP000070700">
    <property type="component" value="Unassembled WGS sequence"/>
</dbReference>
<dbReference type="RefSeq" id="XP_018061742.1">
    <property type="nucleotide sequence ID" value="XM_018220907.1"/>
</dbReference>
<evidence type="ECO:0000256" key="5">
    <source>
        <dbReference type="ARBA" id="ARBA00023242"/>
    </source>
</evidence>
<dbReference type="InParanoid" id="A0A132B6T3"/>
<dbReference type="GO" id="GO:0008270">
    <property type="term" value="F:zinc ion binding"/>
    <property type="evidence" value="ECO:0007669"/>
    <property type="project" value="InterPro"/>
</dbReference>
<dbReference type="CDD" id="cd12148">
    <property type="entry name" value="fungal_TF_MHR"/>
    <property type="match status" value="1"/>
</dbReference>
<dbReference type="Pfam" id="PF04082">
    <property type="entry name" value="Fungal_trans"/>
    <property type="match status" value="1"/>
</dbReference>
<dbReference type="GO" id="GO:0003677">
    <property type="term" value="F:DNA binding"/>
    <property type="evidence" value="ECO:0007669"/>
    <property type="project" value="InterPro"/>
</dbReference>
<gene>
    <name evidence="7" type="ORF">LY89DRAFT_743011</name>
</gene>
<evidence type="ECO:0000313" key="7">
    <source>
        <dbReference type="EMBL" id="KUJ07387.1"/>
    </source>
</evidence>
<dbReference type="GO" id="GO:0006351">
    <property type="term" value="P:DNA-templated transcription"/>
    <property type="evidence" value="ECO:0007669"/>
    <property type="project" value="InterPro"/>
</dbReference>
<dbReference type="PANTHER" id="PTHR47338:SF5">
    <property type="entry name" value="ZN(II)2CYS6 TRANSCRIPTION FACTOR (EUROFUNG)"/>
    <property type="match status" value="1"/>
</dbReference>
<sequence>MTMETLAESPINNSILSKHCALINRHYLPLLQFWHPSFESKMRQSLQTDILSDDLWGQILINGMLCLTSKFDTRLEGGCKWYGKKLKIIRRTRNCREEHLAIVQGLILLGIHKMEQGSWEDARKAASKATRLAKAMELDKAGRSNRPEESLHKIESHSRTYWSCFILERLIIGVNSPPISSWNCRLPQLQERFVLEKDLNLGSADPIRRIYCLVVQAFRATTNFIEAGRPKSLQSDYYSIIEKTNKSFPPGFEYSIENEHRQLALSETLFVPTHILHYFNYFRIYADRPDGDEMKLCVDKIITIVKEAQWHDALSEYPPTIWCLQEITKFLMEHNTMNQALVEILQPLALRWKSIRNLLEAYCKPGEAATTAIDDEARLISNAAATGAPGRKRKRRRTRYIVQNKHVSMTHIRLSKTMLWEGRDIQSGTMLQSMSGSTTFRNITLPTSHPALGLRNPTIPNELKKQHHITLLDPHHPTFRFKEIPPATHAGFFKIHIKAEGTTRAGLPVRRVSRRTEEERQAQRTAAIPLLVNMGDLGADGAPWRQKDGTSQLCNSKEVSTIVSTVTTIASAEAFQYLKQICTRIRTKMAAVSCTSPPLSSTNDEIVAISARLDTLDSDAAYLSANYQLSLARLAEGIQNLRTQEKLNFGGDPCLKFIKLENEDPDSYAELSEGLANLIRPAPVEI</sequence>
<dbReference type="GO" id="GO:0000981">
    <property type="term" value="F:DNA-binding transcription factor activity, RNA polymerase II-specific"/>
    <property type="evidence" value="ECO:0007669"/>
    <property type="project" value="InterPro"/>
</dbReference>
<keyword evidence="8" id="KW-1185">Reference proteome</keyword>
<evidence type="ECO:0000313" key="8">
    <source>
        <dbReference type="Proteomes" id="UP000070700"/>
    </source>
</evidence>
<dbReference type="GeneID" id="28830633"/>
<dbReference type="InterPro" id="IPR050815">
    <property type="entry name" value="TF_fung"/>
</dbReference>
<organism evidence="7 8">
    <name type="scientific">Mollisia scopiformis</name>
    <name type="common">Conifer needle endophyte fungus</name>
    <name type="synonym">Phialocephala scopiformis</name>
    <dbReference type="NCBI Taxonomy" id="149040"/>
    <lineage>
        <taxon>Eukaryota</taxon>
        <taxon>Fungi</taxon>
        <taxon>Dikarya</taxon>
        <taxon>Ascomycota</taxon>
        <taxon>Pezizomycotina</taxon>
        <taxon>Leotiomycetes</taxon>
        <taxon>Helotiales</taxon>
        <taxon>Mollisiaceae</taxon>
        <taxon>Mollisia</taxon>
    </lineage>
</organism>
<dbReference type="AlphaFoldDB" id="A0A132B6T3"/>
<dbReference type="GO" id="GO:0005634">
    <property type="term" value="C:nucleus"/>
    <property type="evidence" value="ECO:0007669"/>
    <property type="project" value="UniProtKB-SubCell"/>
</dbReference>
<keyword evidence="4" id="KW-0804">Transcription</keyword>
<feature type="domain" description="Xylanolytic transcriptional activator regulatory" evidence="6">
    <location>
        <begin position="96"/>
        <end position="171"/>
    </location>
</feature>
<protein>
    <recommendedName>
        <fullName evidence="6">Xylanolytic transcriptional activator regulatory domain-containing protein</fullName>
    </recommendedName>
</protein>
<keyword evidence="3" id="KW-0805">Transcription regulation</keyword>
<evidence type="ECO:0000259" key="6">
    <source>
        <dbReference type="Pfam" id="PF04082"/>
    </source>
</evidence>
<accession>A0A132B6T3</accession>
<comment type="subcellular location">
    <subcellularLocation>
        <location evidence="1">Nucleus</location>
    </subcellularLocation>
</comment>
<keyword evidence="5" id="KW-0539">Nucleus</keyword>
<name>A0A132B6T3_MOLSC</name>
<evidence type="ECO:0000256" key="2">
    <source>
        <dbReference type="ARBA" id="ARBA00022723"/>
    </source>
</evidence>
<evidence type="ECO:0000256" key="4">
    <source>
        <dbReference type="ARBA" id="ARBA00023163"/>
    </source>
</evidence>
<dbReference type="EMBL" id="KQ947440">
    <property type="protein sequence ID" value="KUJ07387.1"/>
    <property type="molecule type" value="Genomic_DNA"/>
</dbReference>
<evidence type="ECO:0000256" key="1">
    <source>
        <dbReference type="ARBA" id="ARBA00004123"/>
    </source>
</evidence>
<dbReference type="OrthoDB" id="5370478at2759"/>
<proteinExistence type="predicted"/>